<dbReference type="Pfam" id="PF00005">
    <property type="entry name" value="ABC_tran"/>
    <property type="match status" value="1"/>
</dbReference>
<sequence length="228" mass="23762">MVDQGWSLILLTPAIDHSVRGVFGMEQDGAVVALIGVRRVYGAGESRVAALDGVSLAFPEGSFTAIMGPSGSGKSTLLQCAAGLDRVDKGRVRLAGADPAGLSETALTKLRRERVGFVFQSFNLLPTLTARQNVEFPLRLAKRRPEPSEVDGVLADFGLAARACPGTLLAAMAGTAAAATQATALRRLVGRPAVVVPYGQIAQAVALCTAVAVTAAVVPAWRITRRRS</sequence>
<gene>
    <name evidence="3" type="ORF">GCM10009838_66320</name>
</gene>
<dbReference type="PANTHER" id="PTHR24220:SF685">
    <property type="entry name" value="ABC TRANSPORTER RELATED"/>
    <property type="match status" value="1"/>
</dbReference>
<keyword evidence="1" id="KW-1133">Transmembrane helix</keyword>
<evidence type="ECO:0000259" key="2">
    <source>
        <dbReference type="PROSITE" id="PS50893"/>
    </source>
</evidence>
<dbReference type="PROSITE" id="PS50893">
    <property type="entry name" value="ABC_TRANSPORTER_2"/>
    <property type="match status" value="1"/>
</dbReference>
<dbReference type="Gene3D" id="3.40.50.300">
    <property type="entry name" value="P-loop containing nucleotide triphosphate hydrolases"/>
    <property type="match status" value="1"/>
</dbReference>
<keyword evidence="1" id="KW-0472">Membrane</keyword>
<feature type="transmembrane region" description="Helical" evidence="1">
    <location>
        <begin position="201"/>
        <end position="221"/>
    </location>
</feature>
<dbReference type="InterPro" id="IPR015854">
    <property type="entry name" value="ABC_transpr_LolD-like"/>
</dbReference>
<name>A0ABN2SVR5_9ACTN</name>
<feature type="domain" description="ABC transporter" evidence="2">
    <location>
        <begin position="32"/>
        <end position="223"/>
    </location>
</feature>
<dbReference type="InterPro" id="IPR003439">
    <property type="entry name" value="ABC_transporter-like_ATP-bd"/>
</dbReference>
<proteinExistence type="predicted"/>
<keyword evidence="4" id="KW-1185">Reference proteome</keyword>
<keyword evidence="1" id="KW-0812">Transmembrane</keyword>
<evidence type="ECO:0000313" key="3">
    <source>
        <dbReference type="EMBL" id="GAA1993090.1"/>
    </source>
</evidence>
<dbReference type="SUPFAM" id="SSF52540">
    <property type="entry name" value="P-loop containing nucleoside triphosphate hydrolases"/>
    <property type="match status" value="1"/>
</dbReference>
<reference evidence="3 4" key="1">
    <citation type="journal article" date="2019" name="Int. J. Syst. Evol. Microbiol.">
        <title>The Global Catalogue of Microorganisms (GCM) 10K type strain sequencing project: providing services to taxonomists for standard genome sequencing and annotation.</title>
        <authorList>
            <consortium name="The Broad Institute Genomics Platform"/>
            <consortium name="The Broad Institute Genome Sequencing Center for Infectious Disease"/>
            <person name="Wu L."/>
            <person name="Ma J."/>
        </authorList>
    </citation>
    <scope>NUCLEOTIDE SEQUENCE [LARGE SCALE GENOMIC DNA]</scope>
    <source>
        <strain evidence="3 4">JCM 16013</strain>
    </source>
</reference>
<protein>
    <recommendedName>
        <fullName evidence="2">ABC transporter domain-containing protein</fullName>
    </recommendedName>
</protein>
<dbReference type="EMBL" id="BAAAQM010000049">
    <property type="protein sequence ID" value="GAA1993090.1"/>
    <property type="molecule type" value="Genomic_DNA"/>
</dbReference>
<dbReference type="Proteomes" id="UP001499854">
    <property type="component" value="Unassembled WGS sequence"/>
</dbReference>
<comment type="caution">
    <text evidence="3">The sequence shown here is derived from an EMBL/GenBank/DDBJ whole genome shotgun (WGS) entry which is preliminary data.</text>
</comment>
<organism evidence="3 4">
    <name type="scientific">Catenulispora subtropica</name>
    <dbReference type="NCBI Taxonomy" id="450798"/>
    <lineage>
        <taxon>Bacteria</taxon>
        <taxon>Bacillati</taxon>
        <taxon>Actinomycetota</taxon>
        <taxon>Actinomycetes</taxon>
        <taxon>Catenulisporales</taxon>
        <taxon>Catenulisporaceae</taxon>
        <taxon>Catenulispora</taxon>
    </lineage>
</organism>
<dbReference type="InterPro" id="IPR027417">
    <property type="entry name" value="P-loop_NTPase"/>
</dbReference>
<evidence type="ECO:0000313" key="4">
    <source>
        <dbReference type="Proteomes" id="UP001499854"/>
    </source>
</evidence>
<evidence type="ECO:0000256" key="1">
    <source>
        <dbReference type="SAM" id="Phobius"/>
    </source>
</evidence>
<accession>A0ABN2SVR5</accession>
<dbReference type="PANTHER" id="PTHR24220">
    <property type="entry name" value="IMPORT ATP-BINDING PROTEIN"/>
    <property type="match status" value="1"/>
</dbReference>